<reference evidence="2 3" key="1">
    <citation type="submission" date="2020-08" db="EMBL/GenBank/DDBJ databases">
        <title>Genomic Encyclopedia of Type Strains, Phase IV (KMG-V): Genome sequencing to study the core and pangenomes of soil and plant-associated prokaryotes.</title>
        <authorList>
            <person name="Whitman W."/>
        </authorList>
    </citation>
    <scope>NUCLEOTIDE SEQUENCE [LARGE SCALE GENOMIC DNA]</scope>
    <source>
        <strain evidence="2 3">B3ACCR2</strain>
    </source>
</reference>
<protein>
    <submittedName>
        <fullName evidence="2">DivIVA domain-containing protein</fullName>
    </submittedName>
</protein>
<comment type="caution">
    <text evidence="2">The sequence shown here is derived from an EMBL/GenBank/DDBJ whole genome shotgun (WGS) entry which is preliminary data.</text>
</comment>
<name>A0A839PZE1_9MICO</name>
<evidence type="ECO:0000313" key="3">
    <source>
        <dbReference type="Proteomes" id="UP000590811"/>
    </source>
</evidence>
<dbReference type="NCBIfam" id="TIGR03544">
    <property type="entry name" value="DivI1A_domain"/>
    <property type="match status" value="2"/>
</dbReference>
<gene>
    <name evidence="2" type="ORF">FHW14_003263</name>
</gene>
<dbReference type="EMBL" id="JACHVT010000007">
    <property type="protein sequence ID" value="MBB2988074.1"/>
    <property type="molecule type" value="Genomic_DNA"/>
</dbReference>
<evidence type="ECO:0000313" key="2">
    <source>
        <dbReference type="EMBL" id="MBB2988074.1"/>
    </source>
</evidence>
<feature type="region of interest" description="Disordered" evidence="1">
    <location>
        <begin position="88"/>
        <end position="129"/>
    </location>
</feature>
<dbReference type="InterPro" id="IPR019933">
    <property type="entry name" value="DivIVA_domain"/>
</dbReference>
<proteinExistence type="predicted"/>
<organism evidence="2 3">
    <name type="scientific">Terracoccus luteus</name>
    <dbReference type="NCBI Taxonomy" id="53356"/>
    <lineage>
        <taxon>Bacteria</taxon>
        <taxon>Bacillati</taxon>
        <taxon>Actinomycetota</taxon>
        <taxon>Actinomycetes</taxon>
        <taxon>Micrococcales</taxon>
        <taxon>Intrasporangiaceae</taxon>
        <taxon>Terracoccus</taxon>
    </lineage>
</organism>
<accession>A0A839PZE1</accession>
<dbReference type="Proteomes" id="UP000590811">
    <property type="component" value="Unassembled WGS sequence"/>
</dbReference>
<dbReference type="AlphaFoldDB" id="A0A839PZE1"/>
<sequence length="140" mass="15085">MTRADLVTEITNVLFAQTSTLSRGYDVRAVDDLLDRLRERVLAGASAEEIEGLVTQARFTVRRRGYAVDEVDAFLARLPSDVRALGADADADADHRDGEPLRGATTGTRPDGIRSDPLPSAVSEPAPGLLDRLLRGLRGS</sequence>
<dbReference type="RefSeq" id="WP_184511074.1">
    <property type="nucleotide sequence ID" value="NZ_JACHVT010000007.1"/>
</dbReference>
<evidence type="ECO:0000256" key="1">
    <source>
        <dbReference type="SAM" id="MobiDB-lite"/>
    </source>
</evidence>
<dbReference type="Gene3D" id="6.10.250.660">
    <property type="match status" value="1"/>
</dbReference>